<gene>
    <name evidence="10" type="ORF">Rsw2DRAFT_1144</name>
</gene>
<dbReference type="InterPro" id="IPR004626">
    <property type="entry name" value="RarD"/>
</dbReference>
<evidence type="ECO:0000256" key="7">
    <source>
        <dbReference type="ARBA" id="ARBA00023136"/>
    </source>
</evidence>
<sequence length="311" mass="33037">MGEQRKGVVALAVACVVWGLSPLYYKLLAAVPPLEVLSHRTLWSLALFGLILLGQGRLREVPQLLRSHGGGVALAAVLISANWFLFILSVQIGLTVQASLGYYIFPLVAVLLGVLAFGERLNRWQGLAVSLAAAAVLVLTFGLGVAPWVALALATTFGLYGLIKKRLVAGPVVSVTAEVLVLAPLAVVWLAGVHGGLFSEFSRAGGWFGHSLGTSLLLAFSGVMTAGPLILFTYASQRVTMATVGLVQYLNPTLQFLCATLVFAEPFSRWHGIAFGLIWAALAIYSWQALVQDRAARSRNSRPGTSATAVK</sequence>
<dbReference type="NCBIfam" id="TIGR00688">
    <property type="entry name" value="rarD"/>
    <property type="match status" value="1"/>
</dbReference>
<comment type="similarity">
    <text evidence="2">Belongs to the EamA transporter family.</text>
</comment>
<keyword evidence="7 8" id="KW-0472">Membrane</keyword>
<evidence type="ECO:0000256" key="4">
    <source>
        <dbReference type="ARBA" id="ARBA00022475"/>
    </source>
</evidence>
<dbReference type="SUPFAM" id="SSF103481">
    <property type="entry name" value="Multidrug resistance efflux transporter EmrE"/>
    <property type="match status" value="2"/>
</dbReference>
<dbReference type="PANTHER" id="PTHR22911:SF137">
    <property type="entry name" value="SOLUTE CARRIER FAMILY 35 MEMBER G2-RELATED"/>
    <property type="match status" value="1"/>
</dbReference>
<feature type="transmembrane region" description="Helical" evidence="8">
    <location>
        <begin position="7"/>
        <end position="25"/>
    </location>
</feature>
<evidence type="ECO:0000256" key="2">
    <source>
        <dbReference type="ARBA" id="ARBA00007362"/>
    </source>
</evidence>
<keyword evidence="11" id="KW-1185">Reference proteome</keyword>
<evidence type="ECO:0000256" key="5">
    <source>
        <dbReference type="ARBA" id="ARBA00022692"/>
    </source>
</evidence>
<feature type="transmembrane region" description="Helical" evidence="8">
    <location>
        <begin position="270"/>
        <end position="291"/>
    </location>
</feature>
<dbReference type="eggNOG" id="COG2962">
    <property type="taxonomic scope" value="Bacteria"/>
</dbReference>
<feature type="transmembrane region" description="Helical" evidence="8">
    <location>
        <begin position="212"/>
        <end position="234"/>
    </location>
</feature>
<keyword evidence="3" id="KW-0813">Transport</keyword>
<evidence type="ECO:0000256" key="8">
    <source>
        <dbReference type="SAM" id="Phobius"/>
    </source>
</evidence>
<feature type="transmembrane region" description="Helical" evidence="8">
    <location>
        <begin position="124"/>
        <end position="141"/>
    </location>
</feature>
<feature type="transmembrane region" description="Helical" evidence="8">
    <location>
        <begin position="246"/>
        <end position="264"/>
    </location>
</feature>
<dbReference type="AlphaFoldDB" id="C8RZB6"/>
<evidence type="ECO:0000256" key="6">
    <source>
        <dbReference type="ARBA" id="ARBA00022989"/>
    </source>
</evidence>
<dbReference type="PANTHER" id="PTHR22911">
    <property type="entry name" value="ACYL-MALONYL CONDENSING ENZYME-RELATED"/>
    <property type="match status" value="1"/>
</dbReference>
<dbReference type="InterPro" id="IPR037185">
    <property type="entry name" value="EmrE-like"/>
</dbReference>
<dbReference type="EMBL" id="ACYY01000005">
    <property type="protein sequence ID" value="EEW26073.1"/>
    <property type="molecule type" value="Genomic_DNA"/>
</dbReference>
<proteinExistence type="inferred from homology"/>
<dbReference type="InterPro" id="IPR000620">
    <property type="entry name" value="EamA_dom"/>
</dbReference>
<dbReference type="GO" id="GO:0005886">
    <property type="term" value="C:plasma membrane"/>
    <property type="evidence" value="ECO:0007669"/>
    <property type="project" value="UniProtKB-SubCell"/>
</dbReference>
<keyword evidence="5 8" id="KW-0812">Transmembrane</keyword>
<dbReference type="RefSeq" id="WP_008028954.1">
    <property type="nucleotide sequence ID" value="NZ_ACYY01000005.1"/>
</dbReference>
<feature type="transmembrane region" description="Helical" evidence="8">
    <location>
        <begin position="175"/>
        <end position="192"/>
    </location>
</feature>
<accession>C8RZB6</accession>
<dbReference type="STRING" id="371731.Rsw2DRAFT_1144"/>
<protein>
    <submittedName>
        <fullName evidence="10">RarD protein, DMT superfamily transporter</fullName>
    </submittedName>
</protein>
<keyword evidence="6 8" id="KW-1133">Transmembrane helix</keyword>
<dbReference type="OrthoDB" id="369870at2"/>
<feature type="transmembrane region" description="Helical" evidence="8">
    <location>
        <begin position="70"/>
        <end position="94"/>
    </location>
</feature>
<dbReference type="Proteomes" id="UP000010121">
    <property type="component" value="Unassembled WGS sequence"/>
</dbReference>
<keyword evidence="4" id="KW-1003">Cell membrane</keyword>
<name>C8RZB6_9RHOB</name>
<feature type="transmembrane region" description="Helical" evidence="8">
    <location>
        <begin position="100"/>
        <end position="117"/>
    </location>
</feature>
<comment type="subcellular location">
    <subcellularLocation>
        <location evidence="1">Cell membrane</location>
        <topology evidence="1">Multi-pass membrane protein</topology>
    </subcellularLocation>
</comment>
<feature type="domain" description="EamA" evidence="9">
    <location>
        <begin position="6"/>
        <end position="140"/>
    </location>
</feature>
<organism evidence="10 11">
    <name type="scientific">Rhodobacter ferrooxidans</name>
    <dbReference type="NCBI Taxonomy" id="371731"/>
    <lineage>
        <taxon>Bacteria</taxon>
        <taxon>Pseudomonadati</taxon>
        <taxon>Pseudomonadota</taxon>
        <taxon>Alphaproteobacteria</taxon>
        <taxon>Rhodobacterales</taxon>
        <taxon>Rhodobacter group</taxon>
        <taxon>Rhodobacter</taxon>
    </lineage>
</organism>
<evidence type="ECO:0000259" key="9">
    <source>
        <dbReference type="Pfam" id="PF00892"/>
    </source>
</evidence>
<evidence type="ECO:0000256" key="3">
    <source>
        <dbReference type="ARBA" id="ARBA00022448"/>
    </source>
</evidence>
<evidence type="ECO:0000256" key="1">
    <source>
        <dbReference type="ARBA" id="ARBA00004651"/>
    </source>
</evidence>
<reference evidence="10 11" key="1">
    <citation type="submission" date="2009-08" db="EMBL/GenBank/DDBJ databases">
        <title>The draft genome of Rhodobacter sp. SW2.</title>
        <authorList>
            <consortium name="US DOE Joint Genome Institute (JGI-PGF)"/>
            <person name="Lucas S."/>
            <person name="Copeland A."/>
            <person name="Lapidus A."/>
            <person name="Glavina del Rio T."/>
            <person name="Tice H."/>
            <person name="Bruce D."/>
            <person name="Goodwin L."/>
            <person name="Pitluck S."/>
            <person name="Larimer F."/>
            <person name="Land M.L."/>
            <person name="Hauser L."/>
            <person name="Emerson D."/>
        </authorList>
    </citation>
    <scope>NUCLEOTIDE SEQUENCE [LARGE SCALE GENOMIC DNA]</scope>
    <source>
        <strain evidence="10 11">SW2</strain>
    </source>
</reference>
<dbReference type="Pfam" id="PF00892">
    <property type="entry name" value="EamA"/>
    <property type="match status" value="1"/>
</dbReference>
<evidence type="ECO:0000313" key="10">
    <source>
        <dbReference type="EMBL" id="EEW26073.1"/>
    </source>
</evidence>
<comment type="caution">
    <text evidence="10">The sequence shown here is derived from an EMBL/GenBank/DDBJ whole genome shotgun (WGS) entry which is preliminary data.</text>
</comment>
<evidence type="ECO:0000313" key="11">
    <source>
        <dbReference type="Proteomes" id="UP000010121"/>
    </source>
</evidence>